<evidence type="ECO:0000313" key="2">
    <source>
        <dbReference type="Proteomes" id="UP000012040"/>
    </source>
</evidence>
<dbReference type="PATRIC" id="fig|1184267.3.peg.551"/>
<accession>M4V8H1</accession>
<name>M4V8H1_9BACT</name>
<keyword evidence="2" id="KW-1185">Reference proteome</keyword>
<dbReference type="RefSeq" id="WP_015469250.1">
    <property type="nucleotide sequence ID" value="NC_020813.1"/>
</dbReference>
<sequence length="180" mass="20363">MKQFFIEYKQILFFFVLLTGVTGYTLFESDLHQVQAASPQLKSLYGQNVAHAAELTPSHFPTRQPSSVGSENTTGIKKLESVLDKKFLCAEKTAHKAEQVREQMVMIRFDLCQKNLKGMAKELHFENQSNGFKAQIFVVENGSYKTDFIQLNQGINKLKLEVVLKDGQKLEESLEILSGS</sequence>
<dbReference type="STRING" id="1184267.A11Q_540"/>
<dbReference type="AlphaFoldDB" id="M4V8H1"/>
<proteinExistence type="predicted"/>
<dbReference type="EMBL" id="CP003537">
    <property type="protein sequence ID" value="AGH94760.1"/>
    <property type="molecule type" value="Genomic_DNA"/>
</dbReference>
<organism evidence="1 2">
    <name type="scientific">Pseudobdellovibrio exovorus JSS</name>
    <dbReference type="NCBI Taxonomy" id="1184267"/>
    <lineage>
        <taxon>Bacteria</taxon>
        <taxon>Pseudomonadati</taxon>
        <taxon>Bdellovibrionota</taxon>
        <taxon>Bdellovibrionia</taxon>
        <taxon>Bdellovibrionales</taxon>
        <taxon>Pseudobdellovibrionaceae</taxon>
        <taxon>Pseudobdellovibrio</taxon>
    </lineage>
</organism>
<dbReference type="KEGG" id="bex:A11Q_540"/>
<dbReference type="HOGENOM" id="CLU_1493420_0_0_7"/>
<reference evidence="1 2" key="1">
    <citation type="journal article" date="2013" name="ISME J.">
        <title>By their genes ye shall know them: genomic signatures of predatory bacteria.</title>
        <authorList>
            <person name="Pasternak Z."/>
            <person name="Pietrokovski S."/>
            <person name="Rotem O."/>
            <person name="Gophna U."/>
            <person name="Lurie-Weinberger M.N."/>
            <person name="Jurkevitch E."/>
        </authorList>
    </citation>
    <scope>NUCLEOTIDE SEQUENCE [LARGE SCALE GENOMIC DNA]</scope>
    <source>
        <strain evidence="1 2">JSS</strain>
    </source>
</reference>
<gene>
    <name evidence="1" type="ORF">A11Q_540</name>
</gene>
<dbReference type="Proteomes" id="UP000012040">
    <property type="component" value="Chromosome"/>
</dbReference>
<evidence type="ECO:0000313" key="1">
    <source>
        <dbReference type="EMBL" id="AGH94760.1"/>
    </source>
</evidence>
<protein>
    <submittedName>
        <fullName evidence="1">Uncharacterized protein</fullName>
    </submittedName>
</protein>